<dbReference type="AlphaFoldDB" id="A0A6L6GIP1"/>
<dbReference type="GO" id="GO:0016020">
    <property type="term" value="C:membrane"/>
    <property type="evidence" value="ECO:0007669"/>
    <property type="project" value="InterPro"/>
</dbReference>
<name>A0A6L6GIP1_9GAMM</name>
<keyword evidence="1" id="KW-0808">Transferase</keyword>
<proteinExistence type="predicted"/>
<dbReference type="Gene3D" id="3.40.50.12580">
    <property type="match status" value="1"/>
</dbReference>
<dbReference type="InterPro" id="IPR007554">
    <property type="entry name" value="Glycerophosphate_synth"/>
</dbReference>
<dbReference type="RefSeq" id="WP_154773810.1">
    <property type="nucleotide sequence ID" value="NZ_WLYL01000077.1"/>
</dbReference>
<feature type="non-terminal residue" evidence="1">
    <location>
        <position position="424"/>
    </location>
</feature>
<dbReference type="SUPFAM" id="SSF53756">
    <property type="entry name" value="UDP-Glycosyltransferase/glycogen phosphorylase"/>
    <property type="match status" value="1"/>
</dbReference>
<dbReference type="Proteomes" id="UP000473854">
    <property type="component" value="Unassembled WGS sequence"/>
</dbReference>
<gene>
    <name evidence="1" type="ORF">GIX10_13025</name>
</gene>
<reference evidence="1 2" key="1">
    <citation type="submission" date="2019-11" db="EMBL/GenBank/DDBJ databases">
        <authorList>
            <person name="An D."/>
        </authorList>
    </citation>
    <scope>NUCLEOTIDE SEQUENCE [LARGE SCALE GENOMIC DNA]</scope>
    <source>
        <strain evidence="1 2">YIM 103518</strain>
    </source>
</reference>
<evidence type="ECO:0000313" key="2">
    <source>
        <dbReference type="Proteomes" id="UP000473854"/>
    </source>
</evidence>
<dbReference type="GO" id="GO:0047355">
    <property type="term" value="F:CDP-glycerol glycerophosphotransferase activity"/>
    <property type="evidence" value="ECO:0007669"/>
    <property type="project" value="InterPro"/>
</dbReference>
<evidence type="ECO:0000313" key="1">
    <source>
        <dbReference type="EMBL" id="MTD12299.1"/>
    </source>
</evidence>
<dbReference type="InterPro" id="IPR043148">
    <property type="entry name" value="TagF_C"/>
</dbReference>
<sequence>MEVKKRLRLFLKGIHDSVLLRKISQKKRIKVVFLVVMESTWKTSQLYKLMKEDPYFDPVILVCPYTLSSDEYMLDKLKSCYNFFNDNGYNVISALNEESNGWINLESLEPDILFFTNPHNLTLSKYYNLAYEKYLSCYIPYHYEVSKYDLNSQYNSEFFNFMWTIFTPHVYALNNYKKYSLKKSKNVKNLGYPLIECLKLQTGKSIWSEDGRLKIIWAPHQTINNPDLPYSTFLIYADFFRELALNLKNEVEICFKPHPLLKKNLELYSEWGCERTKEYFDFWKFSDFTLFNDGDYINLFQHSDLLIHDCASFVGEYLHLNKPVIFMEGTKRYQELYNEFGQICLNYHYMADSEKKLLEHLDKFLNNKLTSKIDEMFIKIDIEQLNSSARIVSYLKDAINGEFKHEVRQFQKPYDNQQAEQISL</sequence>
<accession>A0A6L6GIP1</accession>
<dbReference type="Pfam" id="PF04464">
    <property type="entry name" value="Glyphos_transf"/>
    <property type="match status" value="1"/>
</dbReference>
<protein>
    <submittedName>
        <fullName evidence="1">Poly(Glycerol-phosphate) alpha-glucosyltransferase</fullName>
    </submittedName>
</protein>
<dbReference type="EMBL" id="WLYL01000077">
    <property type="protein sequence ID" value="MTD12299.1"/>
    <property type="molecule type" value="Genomic_DNA"/>
</dbReference>
<comment type="caution">
    <text evidence="1">The sequence shown here is derived from an EMBL/GenBank/DDBJ whole genome shotgun (WGS) entry which is preliminary data.</text>
</comment>
<organism evidence="1 2">
    <name type="scientific">Acinetobacter faecalis</name>
    <dbReference type="NCBI Taxonomy" id="2665161"/>
    <lineage>
        <taxon>Bacteria</taxon>
        <taxon>Pseudomonadati</taxon>
        <taxon>Pseudomonadota</taxon>
        <taxon>Gammaproteobacteria</taxon>
        <taxon>Moraxellales</taxon>
        <taxon>Moraxellaceae</taxon>
        <taxon>Acinetobacter</taxon>
    </lineage>
</organism>